<protein>
    <submittedName>
        <fullName evidence="7">Uncharacterized protein</fullName>
    </submittedName>
</protein>
<dbReference type="InterPro" id="IPR037314">
    <property type="entry name" value="MKT1_H3TH"/>
</dbReference>
<dbReference type="Proteomes" id="UP000242770">
    <property type="component" value="Unassembled WGS sequence"/>
</dbReference>
<evidence type="ECO:0000313" key="8">
    <source>
        <dbReference type="Proteomes" id="UP000242770"/>
    </source>
</evidence>
<dbReference type="InterPro" id="IPR006085">
    <property type="entry name" value="XPG_DNA_repair_N"/>
</dbReference>
<gene>
    <name evidence="7" type="primary">SSCI50360.1</name>
</gene>
<comment type="similarity">
    <text evidence="2">Belongs to the XPG/RAD2 endonuclease family.</text>
</comment>
<feature type="domain" description="Post-transcriptional regulator MKT1 C-terminal" evidence="5">
    <location>
        <begin position="544"/>
        <end position="794"/>
    </location>
</feature>
<name>A0A0F7SBE5_9BASI</name>
<evidence type="ECO:0000256" key="3">
    <source>
        <dbReference type="SAM" id="MobiDB-lite"/>
    </source>
</evidence>
<evidence type="ECO:0000259" key="4">
    <source>
        <dbReference type="Pfam" id="PF00752"/>
    </source>
</evidence>
<accession>A0A0F7SBE5</accession>
<dbReference type="PANTHER" id="PTHR11081">
    <property type="entry name" value="FLAP ENDONUCLEASE FAMILY MEMBER"/>
    <property type="match status" value="1"/>
</dbReference>
<evidence type="ECO:0000259" key="6">
    <source>
        <dbReference type="Pfam" id="PF12247"/>
    </source>
</evidence>
<dbReference type="GO" id="GO:0006417">
    <property type="term" value="P:regulation of translation"/>
    <property type="evidence" value="ECO:0007669"/>
    <property type="project" value="UniProtKB-KW"/>
</dbReference>
<keyword evidence="8" id="KW-1185">Reference proteome</keyword>
<dbReference type="Pfam" id="PF12247">
    <property type="entry name" value="MKT1_N"/>
    <property type="match status" value="1"/>
</dbReference>
<organism evidence="7 8">
    <name type="scientific">Sporisorium scitamineum</name>
    <dbReference type="NCBI Taxonomy" id="49012"/>
    <lineage>
        <taxon>Eukaryota</taxon>
        <taxon>Fungi</taxon>
        <taxon>Dikarya</taxon>
        <taxon>Basidiomycota</taxon>
        <taxon>Ustilaginomycotina</taxon>
        <taxon>Ustilaginomycetes</taxon>
        <taxon>Ustilaginales</taxon>
        <taxon>Ustilaginaceae</taxon>
        <taxon>Sporisorium</taxon>
    </lineage>
</organism>
<dbReference type="GO" id="GO:0003730">
    <property type="term" value="F:mRNA 3'-UTR binding"/>
    <property type="evidence" value="ECO:0007669"/>
    <property type="project" value="TreeGrafter"/>
</dbReference>
<dbReference type="FunFam" id="3.40.50.1010:FF:000041">
    <property type="entry name" value="Unplaced genomic scaffold supercont1.259, whole genome shotgun sequence"/>
    <property type="match status" value="1"/>
</dbReference>
<feature type="domain" description="XPG N-terminal" evidence="4">
    <location>
        <begin position="2"/>
        <end position="89"/>
    </location>
</feature>
<feature type="domain" description="Post-transcriptional regulator MKT1 N-terminal" evidence="6">
    <location>
        <begin position="361"/>
        <end position="454"/>
    </location>
</feature>
<reference evidence="8" key="1">
    <citation type="submission" date="2014-06" db="EMBL/GenBank/DDBJ databases">
        <authorList>
            <person name="Berkman P.J."/>
        </authorList>
    </citation>
    <scope>NUCLEOTIDE SEQUENCE [LARGE SCALE GENOMIC DNA]</scope>
</reference>
<keyword evidence="1" id="KW-0810">Translation regulation</keyword>
<dbReference type="EMBL" id="CCFA01002980">
    <property type="protein sequence ID" value="CDW98225.1"/>
    <property type="molecule type" value="Genomic_DNA"/>
</dbReference>
<dbReference type="Pfam" id="PF12246">
    <property type="entry name" value="MKT1_C"/>
    <property type="match status" value="1"/>
</dbReference>
<dbReference type="InterPro" id="IPR029060">
    <property type="entry name" value="PIN-like_dom_sf"/>
</dbReference>
<dbReference type="InterPro" id="IPR006084">
    <property type="entry name" value="XPG/Rad2"/>
</dbReference>
<dbReference type="STRING" id="49012.A0A0F7SBE5"/>
<dbReference type="InterPro" id="IPR022039">
    <property type="entry name" value="MKT1_C"/>
</dbReference>
<dbReference type="PANTHER" id="PTHR11081:SF32">
    <property type="entry name" value="POST-TRANSCRIPTIONAL REGULATOR MKT1"/>
    <property type="match status" value="1"/>
</dbReference>
<feature type="region of interest" description="Disordered" evidence="3">
    <location>
        <begin position="892"/>
        <end position="913"/>
    </location>
</feature>
<proteinExistence type="inferred from homology"/>
<dbReference type="InterPro" id="IPR022040">
    <property type="entry name" value="MKT1_N"/>
</dbReference>
<dbReference type="CDD" id="cd09902">
    <property type="entry name" value="H3TH_MKT1"/>
    <property type="match status" value="1"/>
</dbReference>
<dbReference type="Gene3D" id="3.40.50.1010">
    <property type="entry name" value="5'-nuclease"/>
    <property type="match status" value="1"/>
</dbReference>
<dbReference type="Pfam" id="PF00752">
    <property type="entry name" value="XPG_N"/>
    <property type="match status" value="1"/>
</dbReference>
<evidence type="ECO:0000256" key="1">
    <source>
        <dbReference type="ARBA" id="ARBA00022845"/>
    </source>
</evidence>
<dbReference type="AlphaFoldDB" id="A0A0F7SBE5"/>
<dbReference type="CDD" id="cd09858">
    <property type="entry name" value="PIN_MKT1"/>
    <property type="match status" value="1"/>
</dbReference>
<sequence>MIRGLQAFLHDRGLTQSAPLSALKDTRLGIDLSFYLKQLLSNPSTSEPLVAALGGAPIALISHIENDLRALEKARVKPVFILNGIPPNKRVRPFSYEDPRVKQRHRAWEAYENGQVDITHSLLSASNSLHHPDLYRVILRTFRHRHVEFLVAPYLASGQLVSLERHSKSYIHAIYGPTEVLLFDRVDRLITSLNLSESTFQFVSKQAILNELRCNEEQFLDLGLLAGSDLCATFPALQDSSLGAPPPHAGAPPNLRHINELVKQYKGGYPLVAAFEGHPTVLKINYLDQFCRARTIVKFCLVLSAEEGRVLPLPLATPPPPLALGSAPAHIALNGAGPAAGGPPIGSSNGGTPILTAADVPVDIHEVFSHRLPDEVFLHLSRGLVGPQVLASLTSDHVIEAPPLDNGESEDYRRYVRETLTETPQSPRCVAVALAASVLNGFWSSRKITGIYYFAPSADHPIPHDSAATLQLINRINQWNVSNRFIEEELRRQNSSTIDIALCLGATTSDQLATRTKTPRVKLPDGSTSALEKKDEIVANTIWRMLELRGFLNHAHLHTPYARALYLALKKSKLNDKLQEPLYLALELLRGGALHANYFGGRAYSGGPSYGNEVEKRHMLLVMRTVSLLQMTFKPAQWTAPLSRELLVFNSFVKSTTRAMRNLIEMISLSLLLRGDARRNRDDYLDISLSLPFQTDVNTGMGILVKCYLDGLLTYRGGPVLPHQVDDVEVVEAKQGVLGALDDTFGNVRDIKQELGRSFRFWDAVLVAIETLDGENAISKEVVGQFRDADKWLKPLAKLPMGLGKRRAVNGEGERGWEKRRRGEPARLYTVADAARAGIGSAAEAGEGVKTEAHPPEVPQLMRFDEHPELSTRINSWSTHAAAATVAADTPYTEPAWRPPTPPRSSSITSIPDHIELSLPNHTRLAPGAREYKKKVIWTTDAFSIPSLPFSIDEIPSFERGSWLRLCTHRYLVVSRFFAKTPVE</sequence>
<evidence type="ECO:0000256" key="2">
    <source>
        <dbReference type="ARBA" id="ARBA00024023"/>
    </source>
</evidence>
<dbReference type="SUPFAM" id="SSF88723">
    <property type="entry name" value="PIN domain-like"/>
    <property type="match status" value="1"/>
</dbReference>
<dbReference type="GO" id="GO:0004518">
    <property type="term" value="F:nuclease activity"/>
    <property type="evidence" value="ECO:0007669"/>
    <property type="project" value="InterPro"/>
</dbReference>
<evidence type="ECO:0000313" key="7">
    <source>
        <dbReference type="EMBL" id="CDW98225.1"/>
    </source>
</evidence>
<evidence type="ECO:0000259" key="5">
    <source>
        <dbReference type="Pfam" id="PF12246"/>
    </source>
</evidence>